<organism evidence="2 3">
    <name type="scientific">Staphylococcus gallinarum</name>
    <dbReference type="NCBI Taxonomy" id="1293"/>
    <lineage>
        <taxon>Bacteria</taxon>
        <taxon>Bacillati</taxon>
        <taxon>Bacillota</taxon>
        <taxon>Bacilli</taxon>
        <taxon>Bacillales</taxon>
        <taxon>Staphylococcaceae</taxon>
        <taxon>Staphylococcus</taxon>
    </lineage>
</organism>
<dbReference type="Proteomes" id="UP000255277">
    <property type="component" value="Unassembled WGS sequence"/>
</dbReference>
<dbReference type="SUPFAM" id="SSF53448">
    <property type="entry name" value="Nucleotide-diphospho-sugar transferases"/>
    <property type="match status" value="1"/>
</dbReference>
<dbReference type="GO" id="GO:0016740">
    <property type="term" value="F:transferase activity"/>
    <property type="evidence" value="ECO:0007669"/>
    <property type="project" value="UniProtKB-KW"/>
</dbReference>
<reference evidence="2 3" key="1">
    <citation type="submission" date="2018-06" db="EMBL/GenBank/DDBJ databases">
        <authorList>
            <consortium name="Pathogen Informatics"/>
            <person name="Doyle S."/>
        </authorList>
    </citation>
    <scope>NUCLEOTIDE SEQUENCE [LARGE SCALE GENOMIC DNA]</scope>
    <source>
        <strain evidence="2 3">NCTC12195</strain>
    </source>
</reference>
<dbReference type="Pfam" id="PF00535">
    <property type="entry name" value="Glycos_transf_2"/>
    <property type="match status" value="1"/>
</dbReference>
<accession>A0A380FCU7</accession>
<dbReference type="EMBL" id="UHDK01000001">
    <property type="protein sequence ID" value="SUM32022.1"/>
    <property type="molecule type" value="Genomic_DNA"/>
</dbReference>
<dbReference type="AlphaFoldDB" id="A0A380FCU7"/>
<name>A0A380FCU7_STAGA</name>
<sequence>MNFSILITYKNKKGNEKYIERCLESIADQTYNDYEVILVHNDIEYISGLIKDNTLNIKNY</sequence>
<feature type="domain" description="Glycosyltransferase 2-like" evidence="1">
    <location>
        <begin position="4"/>
        <end position="41"/>
    </location>
</feature>
<proteinExistence type="predicted"/>
<evidence type="ECO:0000259" key="1">
    <source>
        <dbReference type="Pfam" id="PF00535"/>
    </source>
</evidence>
<evidence type="ECO:0000313" key="3">
    <source>
        <dbReference type="Proteomes" id="UP000255277"/>
    </source>
</evidence>
<dbReference type="CDD" id="cd00761">
    <property type="entry name" value="Glyco_tranf_GTA_type"/>
    <property type="match status" value="1"/>
</dbReference>
<evidence type="ECO:0000313" key="2">
    <source>
        <dbReference type="EMBL" id="SUM32022.1"/>
    </source>
</evidence>
<protein>
    <submittedName>
        <fullName evidence="2">Glycosyl transferase family 2</fullName>
    </submittedName>
</protein>
<dbReference type="InterPro" id="IPR001173">
    <property type="entry name" value="Glyco_trans_2-like"/>
</dbReference>
<keyword evidence="2" id="KW-0808">Transferase</keyword>
<dbReference type="InterPro" id="IPR029044">
    <property type="entry name" value="Nucleotide-diphossugar_trans"/>
</dbReference>
<gene>
    <name evidence="2" type="ORF">NCTC12195_01459</name>
</gene>
<dbReference type="Gene3D" id="3.90.550.10">
    <property type="entry name" value="Spore Coat Polysaccharide Biosynthesis Protein SpsA, Chain A"/>
    <property type="match status" value="1"/>
</dbReference>